<accession>A0A9D2E3C8</accession>
<keyword evidence="2" id="KW-0238">DNA-binding</keyword>
<dbReference type="Proteomes" id="UP000824035">
    <property type="component" value="Unassembled WGS sequence"/>
</dbReference>
<dbReference type="SUPFAM" id="SSF52172">
    <property type="entry name" value="CheY-like"/>
    <property type="match status" value="1"/>
</dbReference>
<evidence type="ECO:0000313" key="6">
    <source>
        <dbReference type="EMBL" id="HIZ30026.1"/>
    </source>
</evidence>
<dbReference type="PROSITE" id="PS50110">
    <property type="entry name" value="RESPONSE_REGULATORY"/>
    <property type="match status" value="1"/>
</dbReference>
<dbReference type="InterPro" id="IPR011006">
    <property type="entry name" value="CheY-like_superfamily"/>
</dbReference>
<gene>
    <name evidence="6" type="ORF">H9813_02180</name>
</gene>
<dbReference type="GO" id="GO:0003677">
    <property type="term" value="F:DNA binding"/>
    <property type="evidence" value="ECO:0007669"/>
    <property type="project" value="UniProtKB-KW"/>
</dbReference>
<reference evidence="6" key="2">
    <citation type="submission" date="2021-04" db="EMBL/GenBank/DDBJ databases">
        <authorList>
            <person name="Gilroy R."/>
        </authorList>
    </citation>
    <scope>NUCLEOTIDE SEQUENCE</scope>
    <source>
        <strain evidence="6">ChiGjej4B4-18154</strain>
    </source>
</reference>
<name>A0A9D2E3C8_9FIRM</name>
<feature type="modified residue" description="4-aspartylphosphate" evidence="4">
    <location>
        <position position="47"/>
    </location>
</feature>
<dbReference type="GO" id="GO:0006355">
    <property type="term" value="P:regulation of DNA-templated transcription"/>
    <property type="evidence" value="ECO:0007669"/>
    <property type="project" value="InterPro"/>
</dbReference>
<keyword evidence="4" id="KW-0597">Phosphoprotein</keyword>
<dbReference type="SMART" id="SM00448">
    <property type="entry name" value="REC"/>
    <property type="match status" value="1"/>
</dbReference>
<organism evidence="6 7">
    <name type="scientific">Candidatus Allofournierella merdipullorum</name>
    <dbReference type="NCBI Taxonomy" id="2838595"/>
    <lineage>
        <taxon>Bacteria</taxon>
        <taxon>Bacillati</taxon>
        <taxon>Bacillota</taxon>
        <taxon>Clostridia</taxon>
        <taxon>Eubacteriales</taxon>
        <taxon>Oscillospiraceae</taxon>
        <taxon>Allofournierella</taxon>
    </lineage>
</organism>
<dbReference type="GO" id="GO:0000160">
    <property type="term" value="P:phosphorelay signal transduction system"/>
    <property type="evidence" value="ECO:0007669"/>
    <property type="project" value="InterPro"/>
</dbReference>
<dbReference type="Gene3D" id="3.40.50.2300">
    <property type="match status" value="1"/>
</dbReference>
<evidence type="ECO:0000256" key="2">
    <source>
        <dbReference type="ARBA" id="ARBA00023125"/>
    </source>
</evidence>
<protein>
    <recommendedName>
        <fullName evidence="1">Stage 0 sporulation protein A homolog</fullName>
    </recommendedName>
</protein>
<reference evidence="6" key="1">
    <citation type="journal article" date="2021" name="PeerJ">
        <title>Extensive microbial diversity within the chicken gut microbiome revealed by metagenomics and culture.</title>
        <authorList>
            <person name="Gilroy R."/>
            <person name="Ravi A."/>
            <person name="Getino M."/>
            <person name="Pursley I."/>
            <person name="Horton D.L."/>
            <person name="Alikhan N.F."/>
            <person name="Baker D."/>
            <person name="Gharbi K."/>
            <person name="Hall N."/>
            <person name="Watson M."/>
            <person name="Adriaenssens E.M."/>
            <person name="Foster-Nyarko E."/>
            <person name="Jarju S."/>
            <person name="Secka A."/>
            <person name="Antonio M."/>
            <person name="Oren A."/>
            <person name="Chaudhuri R.R."/>
            <person name="La Ragione R."/>
            <person name="Hildebrand F."/>
            <person name="Pallen M.J."/>
        </authorList>
    </citation>
    <scope>NUCLEOTIDE SEQUENCE</scope>
    <source>
        <strain evidence="6">ChiGjej4B4-18154</strain>
    </source>
</reference>
<sequence length="235" mass="26065">MEPSDVLQRRLAAGLEQLGQTPVCFQRAAALLRYLQSGAGPAVVVADCFVPDMDLFTFLKRYRELVQACPETRLILTCTETYPPSDLRPQILSNGADYYMIKPYTAQMLLENIRHLYATPVPPQMPGVHPAVVGFLRELGLPMEHVSFWYIASAMQLELTGGAPVPLKTLYIELGQLYGVSPQGVESGLRRMGKLLTRMGVFEKTPSPKQLVAALTSAFVRERSESRDDAYALTT</sequence>
<comment type="caution">
    <text evidence="6">The sequence shown here is derived from an EMBL/GenBank/DDBJ whole genome shotgun (WGS) entry which is preliminary data.</text>
</comment>
<dbReference type="EMBL" id="DXBV01000020">
    <property type="protein sequence ID" value="HIZ30026.1"/>
    <property type="molecule type" value="Genomic_DNA"/>
</dbReference>
<feature type="domain" description="Response regulatory" evidence="5">
    <location>
        <begin position="1"/>
        <end position="117"/>
    </location>
</feature>
<evidence type="ECO:0000256" key="1">
    <source>
        <dbReference type="ARBA" id="ARBA00018672"/>
    </source>
</evidence>
<dbReference type="InterPro" id="IPR001789">
    <property type="entry name" value="Sig_transdc_resp-reg_receiver"/>
</dbReference>
<dbReference type="SUPFAM" id="SSF46894">
    <property type="entry name" value="C-terminal effector domain of the bipartite response regulators"/>
    <property type="match status" value="1"/>
</dbReference>
<evidence type="ECO:0000259" key="5">
    <source>
        <dbReference type="PROSITE" id="PS50110"/>
    </source>
</evidence>
<comment type="function">
    <text evidence="3">May play the central regulatory role in sporulation. It may be an element of the effector pathway responsible for the activation of sporulation genes in response to nutritional stress. Spo0A may act in concert with spo0H (a sigma factor) to control the expression of some genes that are critical to the sporulation process.</text>
</comment>
<dbReference type="CDD" id="cd00156">
    <property type="entry name" value="REC"/>
    <property type="match status" value="1"/>
</dbReference>
<dbReference type="AlphaFoldDB" id="A0A9D2E3C8"/>
<evidence type="ECO:0000256" key="4">
    <source>
        <dbReference type="PROSITE-ProRule" id="PRU00169"/>
    </source>
</evidence>
<evidence type="ECO:0000256" key="3">
    <source>
        <dbReference type="ARBA" id="ARBA00024867"/>
    </source>
</evidence>
<dbReference type="InterPro" id="IPR016032">
    <property type="entry name" value="Sig_transdc_resp-reg_C-effctor"/>
</dbReference>
<proteinExistence type="predicted"/>
<evidence type="ECO:0000313" key="7">
    <source>
        <dbReference type="Proteomes" id="UP000824035"/>
    </source>
</evidence>